<reference evidence="1" key="2">
    <citation type="journal article" date="2015" name="Data Brief">
        <title>Shoot transcriptome of the giant reed, Arundo donax.</title>
        <authorList>
            <person name="Barrero R.A."/>
            <person name="Guerrero F.D."/>
            <person name="Moolhuijzen P."/>
            <person name="Goolsby J.A."/>
            <person name="Tidwell J."/>
            <person name="Bellgard S.E."/>
            <person name="Bellgard M.I."/>
        </authorList>
    </citation>
    <scope>NUCLEOTIDE SEQUENCE</scope>
    <source>
        <tissue evidence="1">Shoot tissue taken approximately 20 cm above the soil surface</tissue>
    </source>
</reference>
<name>A0A0A8ZZS1_ARUDO</name>
<protein>
    <submittedName>
        <fullName evidence="1">Uncharacterized protein</fullName>
    </submittedName>
</protein>
<reference evidence="1" key="1">
    <citation type="submission" date="2014-09" db="EMBL/GenBank/DDBJ databases">
        <authorList>
            <person name="Magalhaes I.L.F."/>
            <person name="Oliveira U."/>
            <person name="Santos F.R."/>
            <person name="Vidigal T.H.D.A."/>
            <person name="Brescovit A.D."/>
            <person name="Santos A.J."/>
        </authorList>
    </citation>
    <scope>NUCLEOTIDE SEQUENCE</scope>
    <source>
        <tissue evidence="1">Shoot tissue taken approximately 20 cm above the soil surface</tissue>
    </source>
</reference>
<organism evidence="1">
    <name type="scientific">Arundo donax</name>
    <name type="common">Giant reed</name>
    <name type="synonym">Donax arundinaceus</name>
    <dbReference type="NCBI Taxonomy" id="35708"/>
    <lineage>
        <taxon>Eukaryota</taxon>
        <taxon>Viridiplantae</taxon>
        <taxon>Streptophyta</taxon>
        <taxon>Embryophyta</taxon>
        <taxon>Tracheophyta</taxon>
        <taxon>Spermatophyta</taxon>
        <taxon>Magnoliopsida</taxon>
        <taxon>Liliopsida</taxon>
        <taxon>Poales</taxon>
        <taxon>Poaceae</taxon>
        <taxon>PACMAD clade</taxon>
        <taxon>Arundinoideae</taxon>
        <taxon>Arundineae</taxon>
        <taxon>Arundo</taxon>
    </lineage>
</organism>
<evidence type="ECO:0000313" key="1">
    <source>
        <dbReference type="EMBL" id="JAD44899.1"/>
    </source>
</evidence>
<dbReference type="EMBL" id="GBRH01252996">
    <property type="protein sequence ID" value="JAD44899.1"/>
    <property type="molecule type" value="Transcribed_RNA"/>
</dbReference>
<accession>A0A0A8ZZS1</accession>
<dbReference type="AlphaFoldDB" id="A0A0A8ZZS1"/>
<proteinExistence type="predicted"/>
<sequence>MSPDSATWQLTGEDPLSHSYEGQCTLGESCGRYCLVTCQAGYPADQELEGTWTDIRIPT</sequence>